<dbReference type="GO" id="GO:0005886">
    <property type="term" value="C:plasma membrane"/>
    <property type="evidence" value="ECO:0007669"/>
    <property type="project" value="TreeGrafter"/>
</dbReference>
<dbReference type="InterPro" id="IPR000483">
    <property type="entry name" value="Cys-rich_flank_reg_C"/>
</dbReference>
<evidence type="ECO:0000256" key="1">
    <source>
        <dbReference type="ARBA" id="ARBA00004479"/>
    </source>
</evidence>
<keyword evidence="15" id="KW-1185">Reference proteome</keyword>
<keyword evidence="3" id="KW-0433">Leucine-rich repeat</keyword>
<feature type="chain" id="PRO_5011967611" evidence="12">
    <location>
        <begin position="26"/>
        <end position="750"/>
    </location>
</feature>
<dbReference type="PROSITE" id="PS51450">
    <property type="entry name" value="LRR"/>
    <property type="match status" value="2"/>
</dbReference>
<keyword evidence="6" id="KW-0677">Repeat</keyword>
<dbReference type="STRING" id="6573.A0A210QZH1"/>
<keyword evidence="9" id="KW-0675">Receptor</keyword>
<dbReference type="Pfam" id="PF01582">
    <property type="entry name" value="TIR"/>
    <property type="match status" value="1"/>
</dbReference>
<comment type="similarity">
    <text evidence="2">Belongs to the Toll-like receptor family.</text>
</comment>
<keyword evidence="10" id="KW-0325">Glycoprotein</keyword>
<keyword evidence="8 11" id="KW-0472">Membrane</keyword>
<sequence length="750" mass="86449">MPPVYVLLYLTIVWMLALQSFTTIATCPYSSVSGAADLSGVLSPSLVILQKNDLVDCPKNATTLILSGNSLQTLDGDVFDDFWNLFSISLSHNQINSLPSGLLKNMRSLKNFDASNNMLVALADDLFMGQGVHLSNLETINFSHNNISDIGFNVFHKDMALIKSVELSYNSLVSFEPWPYIPQTDQNDKLDVHWNFQHNFIASFTNKMNWSYDLTEEYEFDIQLQYNQLTSLNTDTITVYHPGFNGDYLTEFLTFNINVTENPFHCDCQPYVYVSALHESLLFYFKIEESRMRCTWPPHLRGIDFFHDIELDEFVCNRTTSCPSGCFCQERPNSYDLFVDCRDAGLISLPLALPHATYGNISLHLDNNNIEYLTQTNYSHQISNLTISNNQLASIDSSVIKSMNNLKYLNVENNRINYIPKELQLLAFSNVSISGNPLLCDCNMTWMAEWINLSPQAKDSQITCDDDGESLPISTVTEDTLLCSYDKIIIILSVTLGVVIGLVGAVSITAKRCPYETKVLLYKFFNIHPRDKYKVDQEPDKEYDAYISYYQGEQGESIQVRQWMKRVFLKKLEERSKRRYTVFCFQRDNAAGNFRSDEISDNMGKSRRILLILSPEFLKDDWCIFEADQAEYEHNSSESVHGRVIYIIWNKQMFAQLQEEPWKSRLKDKRVMCPDDKLFWSKMRYELPVKTMRRTNRNETMPFSNGVTREVDNEYVNNRLQSITQCQNNEGIQMEDLESLDHVSLNIDVI</sequence>
<reference evidence="14 15" key="1">
    <citation type="journal article" date="2017" name="Nat. Ecol. Evol.">
        <title>Scallop genome provides insights into evolution of bilaterian karyotype and development.</title>
        <authorList>
            <person name="Wang S."/>
            <person name="Zhang J."/>
            <person name="Jiao W."/>
            <person name="Li J."/>
            <person name="Xun X."/>
            <person name="Sun Y."/>
            <person name="Guo X."/>
            <person name="Huan P."/>
            <person name="Dong B."/>
            <person name="Zhang L."/>
            <person name="Hu X."/>
            <person name="Sun X."/>
            <person name="Wang J."/>
            <person name="Zhao C."/>
            <person name="Wang Y."/>
            <person name="Wang D."/>
            <person name="Huang X."/>
            <person name="Wang R."/>
            <person name="Lv J."/>
            <person name="Li Y."/>
            <person name="Zhang Z."/>
            <person name="Liu B."/>
            <person name="Lu W."/>
            <person name="Hui Y."/>
            <person name="Liang J."/>
            <person name="Zhou Z."/>
            <person name="Hou R."/>
            <person name="Li X."/>
            <person name="Liu Y."/>
            <person name="Li H."/>
            <person name="Ning X."/>
            <person name="Lin Y."/>
            <person name="Zhao L."/>
            <person name="Xing Q."/>
            <person name="Dou J."/>
            <person name="Li Y."/>
            <person name="Mao J."/>
            <person name="Guo H."/>
            <person name="Dou H."/>
            <person name="Li T."/>
            <person name="Mu C."/>
            <person name="Jiang W."/>
            <person name="Fu Q."/>
            <person name="Fu X."/>
            <person name="Miao Y."/>
            <person name="Liu J."/>
            <person name="Yu Q."/>
            <person name="Li R."/>
            <person name="Liao H."/>
            <person name="Li X."/>
            <person name="Kong Y."/>
            <person name="Jiang Z."/>
            <person name="Chourrout D."/>
            <person name="Li R."/>
            <person name="Bao Z."/>
        </authorList>
    </citation>
    <scope>NUCLEOTIDE SEQUENCE [LARGE SCALE GENOMIC DNA]</scope>
    <source>
        <strain evidence="14 15">PY_sf001</strain>
    </source>
</reference>
<evidence type="ECO:0000256" key="3">
    <source>
        <dbReference type="ARBA" id="ARBA00022614"/>
    </source>
</evidence>
<evidence type="ECO:0000256" key="6">
    <source>
        <dbReference type="ARBA" id="ARBA00022737"/>
    </source>
</evidence>
<dbReference type="PROSITE" id="PS50104">
    <property type="entry name" value="TIR"/>
    <property type="match status" value="1"/>
</dbReference>
<dbReference type="AlphaFoldDB" id="A0A210QZH1"/>
<evidence type="ECO:0000256" key="2">
    <source>
        <dbReference type="ARBA" id="ARBA00009634"/>
    </source>
</evidence>
<dbReference type="Pfam" id="PF13855">
    <property type="entry name" value="LRR_8"/>
    <property type="match status" value="2"/>
</dbReference>
<dbReference type="GO" id="GO:0007165">
    <property type="term" value="P:signal transduction"/>
    <property type="evidence" value="ECO:0007669"/>
    <property type="project" value="InterPro"/>
</dbReference>
<dbReference type="SUPFAM" id="SSF52058">
    <property type="entry name" value="L domain-like"/>
    <property type="match status" value="1"/>
</dbReference>
<dbReference type="InterPro" id="IPR035897">
    <property type="entry name" value="Toll_tir_struct_dom_sf"/>
</dbReference>
<accession>A0A210QZH1</accession>
<dbReference type="InterPro" id="IPR000157">
    <property type="entry name" value="TIR_dom"/>
</dbReference>
<evidence type="ECO:0000313" key="15">
    <source>
        <dbReference type="Proteomes" id="UP000242188"/>
    </source>
</evidence>
<dbReference type="SUPFAM" id="SSF52200">
    <property type="entry name" value="Toll/Interleukin receptor TIR domain"/>
    <property type="match status" value="1"/>
</dbReference>
<evidence type="ECO:0000256" key="8">
    <source>
        <dbReference type="ARBA" id="ARBA00023136"/>
    </source>
</evidence>
<dbReference type="OrthoDB" id="6044702at2759"/>
<dbReference type="Proteomes" id="UP000242188">
    <property type="component" value="Unassembled WGS sequence"/>
</dbReference>
<dbReference type="GO" id="GO:0038023">
    <property type="term" value="F:signaling receptor activity"/>
    <property type="evidence" value="ECO:0007669"/>
    <property type="project" value="TreeGrafter"/>
</dbReference>
<dbReference type="SMART" id="SM00255">
    <property type="entry name" value="TIR"/>
    <property type="match status" value="1"/>
</dbReference>
<dbReference type="PRINTS" id="PR01537">
    <property type="entry name" value="INTRLKN1R1F"/>
</dbReference>
<dbReference type="SMART" id="SM00082">
    <property type="entry name" value="LRRCT"/>
    <property type="match status" value="2"/>
</dbReference>
<keyword evidence="4 11" id="KW-0812">Transmembrane</keyword>
<evidence type="ECO:0000313" key="14">
    <source>
        <dbReference type="EMBL" id="OWF54065.1"/>
    </source>
</evidence>
<dbReference type="InterPro" id="IPR003591">
    <property type="entry name" value="Leu-rich_rpt_typical-subtyp"/>
</dbReference>
<evidence type="ECO:0000256" key="11">
    <source>
        <dbReference type="SAM" id="Phobius"/>
    </source>
</evidence>
<gene>
    <name evidence="14" type="ORF">KP79_PYT15254</name>
</gene>
<evidence type="ECO:0000256" key="5">
    <source>
        <dbReference type="ARBA" id="ARBA00022729"/>
    </source>
</evidence>
<evidence type="ECO:0000256" key="10">
    <source>
        <dbReference type="ARBA" id="ARBA00023180"/>
    </source>
</evidence>
<dbReference type="Gene3D" id="3.80.10.10">
    <property type="entry name" value="Ribonuclease Inhibitor"/>
    <property type="match status" value="3"/>
</dbReference>
<dbReference type="InterPro" id="IPR000372">
    <property type="entry name" value="LRRNT"/>
</dbReference>
<evidence type="ECO:0000256" key="12">
    <source>
        <dbReference type="SAM" id="SignalP"/>
    </source>
</evidence>
<protein>
    <submittedName>
        <fullName evidence="14">Protein toll</fullName>
    </submittedName>
</protein>
<dbReference type="PANTHER" id="PTHR24365:SF541">
    <property type="entry name" value="PROTEIN TOLL-RELATED"/>
    <property type="match status" value="1"/>
</dbReference>
<dbReference type="Gene3D" id="3.40.50.10140">
    <property type="entry name" value="Toll/interleukin-1 receptor homology (TIR) domain"/>
    <property type="match status" value="1"/>
</dbReference>
<feature type="signal peptide" evidence="12">
    <location>
        <begin position="1"/>
        <end position="25"/>
    </location>
</feature>
<dbReference type="InterPro" id="IPR032675">
    <property type="entry name" value="LRR_dom_sf"/>
</dbReference>
<evidence type="ECO:0000256" key="7">
    <source>
        <dbReference type="ARBA" id="ARBA00022989"/>
    </source>
</evidence>
<comment type="caution">
    <text evidence="14">The sequence shown here is derived from an EMBL/GenBank/DDBJ whole genome shotgun (WGS) entry which is preliminary data.</text>
</comment>
<evidence type="ECO:0000256" key="9">
    <source>
        <dbReference type="ARBA" id="ARBA00023170"/>
    </source>
</evidence>
<feature type="transmembrane region" description="Helical" evidence="11">
    <location>
        <begin position="488"/>
        <end position="508"/>
    </location>
</feature>
<dbReference type="PANTHER" id="PTHR24365">
    <property type="entry name" value="TOLL-LIKE RECEPTOR"/>
    <property type="match status" value="1"/>
</dbReference>
<dbReference type="EMBL" id="NEDP02001165">
    <property type="protein sequence ID" value="OWF54065.1"/>
    <property type="molecule type" value="Genomic_DNA"/>
</dbReference>
<keyword evidence="7 11" id="KW-1133">Transmembrane helix</keyword>
<feature type="domain" description="TIR" evidence="13">
    <location>
        <begin position="541"/>
        <end position="687"/>
    </location>
</feature>
<proteinExistence type="inferred from homology"/>
<evidence type="ECO:0000256" key="4">
    <source>
        <dbReference type="ARBA" id="ARBA00022692"/>
    </source>
</evidence>
<keyword evidence="5 12" id="KW-0732">Signal</keyword>
<dbReference type="SMART" id="SM00369">
    <property type="entry name" value="LRR_TYP"/>
    <property type="match status" value="5"/>
</dbReference>
<evidence type="ECO:0000259" key="13">
    <source>
        <dbReference type="PROSITE" id="PS50104"/>
    </source>
</evidence>
<comment type="subcellular location">
    <subcellularLocation>
        <location evidence="1">Membrane</location>
        <topology evidence="1">Single-pass type I membrane protein</topology>
    </subcellularLocation>
</comment>
<dbReference type="InterPro" id="IPR001611">
    <property type="entry name" value="Leu-rich_rpt"/>
</dbReference>
<name>A0A210QZH1_MIZYE</name>
<dbReference type="SMART" id="SM00013">
    <property type="entry name" value="LRRNT"/>
    <property type="match status" value="1"/>
</dbReference>
<organism evidence="14 15">
    <name type="scientific">Mizuhopecten yessoensis</name>
    <name type="common">Japanese scallop</name>
    <name type="synonym">Patinopecten yessoensis</name>
    <dbReference type="NCBI Taxonomy" id="6573"/>
    <lineage>
        <taxon>Eukaryota</taxon>
        <taxon>Metazoa</taxon>
        <taxon>Spiralia</taxon>
        <taxon>Lophotrochozoa</taxon>
        <taxon>Mollusca</taxon>
        <taxon>Bivalvia</taxon>
        <taxon>Autobranchia</taxon>
        <taxon>Pteriomorphia</taxon>
        <taxon>Pectinida</taxon>
        <taxon>Pectinoidea</taxon>
        <taxon>Pectinidae</taxon>
        <taxon>Mizuhopecten</taxon>
    </lineage>
</organism>